<evidence type="ECO:0000259" key="1">
    <source>
        <dbReference type="SMART" id="SM00871"/>
    </source>
</evidence>
<feature type="domain" description="AraC effector-binding" evidence="1">
    <location>
        <begin position="27"/>
        <end position="180"/>
    </location>
</feature>
<dbReference type="Proteomes" id="UP001597040">
    <property type="component" value="Unassembled WGS sequence"/>
</dbReference>
<name>A0ABW3LN26_9BACI</name>
<dbReference type="InterPro" id="IPR010499">
    <property type="entry name" value="AraC_E-bd"/>
</dbReference>
<reference evidence="3" key="1">
    <citation type="journal article" date="2019" name="Int. J. Syst. Evol. Microbiol.">
        <title>The Global Catalogue of Microorganisms (GCM) 10K type strain sequencing project: providing services to taxonomists for standard genome sequencing and annotation.</title>
        <authorList>
            <consortium name="The Broad Institute Genomics Platform"/>
            <consortium name="The Broad Institute Genome Sequencing Center for Infectious Disease"/>
            <person name="Wu L."/>
            <person name="Ma J."/>
        </authorList>
    </citation>
    <scope>NUCLEOTIDE SEQUENCE [LARGE SCALE GENOMIC DNA]</scope>
    <source>
        <strain evidence="3">CCUG 56754</strain>
    </source>
</reference>
<evidence type="ECO:0000313" key="2">
    <source>
        <dbReference type="EMBL" id="MFD1039082.1"/>
    </source>
</evidence>
<sequence length="181" mass="21211">MYSTYFKTGLVRVDSEIVKNKELLIRMKPTITFKKQFTAIGDSWQGTFQQAKAGEIKVMMQSFKERLKEISNRIDKNVYYGLSFDVTKAGFTYYLCCEVSRHDKLPKGMEIINVPALKYITVEHNPNDIIEDTYTKTYEWMEKEGYLLNNDIDMSRFETYPVSYNPLEDRPTLTINIPIKP</sequence>
<dbReference type="SMART" id="SM00871">
    <property type="entry name" value="AraC_E_bind"/>
    <property type="match status" value="1"/>
</dbReference>
<dbReference type="RefSeq" id="WP_390362691.1">
    <property type="nucleotide sequence ID" value="NZ_JBHTKJ010000031.1"/>
</dbReference>
<keyword evidence="3" id="KW-1185">Reference proteome</keyword>
<comment type="caution">
    <text evidence="2">The sequence shown here is derived from an EMBL/GenBank/DDBJ whole genome shotgun (WGS) entry which is preliminary data.</text>
</comment>
<dbReference type="SUPFAM" id="SSF55136">
    <property type="entry name" value="Probable bacterial effector-binding domain"/>
    <property type="match status" value="1"/>
</dbReference>
<dbReference type="InterPro" id="IPR029442">
    <property type="entry name" value="GyrI-like"/>
</dbReference>
<dbReference type="EMBL" id="JBHTKJ010000031">
    <property type="protein sequence ID" value="MFD1039082.1"/>
    <property type="molecule type" value="Genomic_DNA"/>
</dbReference>
<organism evidence="2 3">
    <name type="scientific">Virgibacillus byunsanensis</name>
    <dbReference type="NCBI Taxonomy" id="570945"/>
    <lineage>
        <taxon>Bacteria</taxon>
        <taxon>Bacillati</taxon>
        <taxon>Bacillota</taxon>
        <taxon>Bacilli</taxon>
        <taxon>Bacillales</taxon>
        <taxon>Bacillaceae</taxon>
        <taxon>Virgibacillus</taxon>
    </lineage>
</organism>
<protein>
    <submittedName>
        <fullName evidence="2">GyrI-like domain-containing protein</fullName>
    </submittedName>
</protein>
<evidence type="ECO:0000313" key="3">
    <source>
        <dbReference type="Proteomes" id="UP001597040"/>
    </source>
</evidence>
<accession>A0ABW3LN26</accession>
<gene>
    <name evidence="2" type="ORF">ACFQ3N_11880</name>
</gene>
<dbReference type="InterPro" id="IPR011256">
    <property type="entry name" value="Reg_factor_effector_dom_sf"/>
</dbReference>
<proteinExistence type="predicted"/>
<dbReference type="Pfam" id="PF06445">
    <property type="entry name" value="GyrI-like"/>
    <property type="match status" value="1"/>
</dbReference>
<dbReference type="Gene3D" id="3.20.80.10">
    <property type="entry name" value="Regulatory factor, effector binding domain"/>
    <property type="match status" value="1"/>
</dbReference>